<feature type="chain" id="PRO_5032531230" description="Alkaline shock response membrane anchor protein AmaP" evidence="2">
    <location>
        <begin position="29"/>
        <end position="200"/>
    </location>
</feature>
<feature type="transmembrane region" description="Helical" evidence="1">
    <location>
        <begin position="65"/>
        <end position="86"/>
    </location>
</feature>
<keyword evidence="1" id="KW-0812">Transmembrane</keyword>
<proteinExistence type="predicted"/>
<sequence>MSRLRNAIRRGVLFVLAAALVGAGAALASATEPVRGRLPAGWPRLPADRVWLDEDALGRWRDRGWWTPLVIAALCLGVLLFLWWAAGRLRAGRLRELALGRADVTLSGAALASAVAERARAVRGVADARVVLLGRSARLRVRVTVTLASDGVPGAVLGALAREALAEVRGVAAPRGVEAEVRVASSRSRRGWLSGRGRVR</sequence>
<keyword evidence="2" id="KW-0732">Signal</keyword>
<protein>
    <recommendedName>
        <fullName evidence="5">Alkaline shock response membrane anchor protein AmaP</fullName>
    </recommendedName>
</protein>
<evidence type="ECO:0000256" key="1">
    <source>
        <dbReference type="SAM" id="Phobius"/>
    </source>
</evidence>
<evidence type="ECO:0000313" key="4">
    <source>
        <dbReference type="Proteomes" id="UP000596130"/>
    </source>
</evidence>
<accession>A0A7T4PCI7</accession>
<organism evidence="3 4">
    <name type="scientific">Streptomyces alfalfae</name>
    <dbReference type="NCBI Taxonomy" id="1642299"/>
    <lineage>
        <taxon>Bacteria</taxon>
        <taxon>Bacillati</taxon>
        <taxon>Actinomycetota</taxon>
        <taxon>Actinomycetes</taxon>
        <taxon>Kitasatosporales</taxon>
        <taxon>Streptomycetaceae</taxon>
        <taxon>Streptomyces</taxon>
    </lineage>
</organism>
<feature type="signal peptide" evidence="2">
    <location>
        <begin position="1"/>
        <end position="28"/>
    </location>
</feature>
<dbReference type="Proteomes" id="UP000596130">
    <property type="component" value="Chromosome"/>
</dbReference>
<evidence type="ECO:0008006" key="5">
    <source>
        <dbReference type="Google" id="ProtNLM"/>
    </source>
</evidence>
<name>A0A7T4PCI7_9ACTN</name>
<evidence type="ECO:0000256" key="2">
    <source>
        <dbReference type="SAM" id="SignalP"/>
    </source>
</evidence>
<gene>
    <name evidence="3" type="ORF">I8755_04435</name>
</gene>
<keyword evidence="1" id="KW-0472">Membrane</keyword>
<dbReference type="AlphaFoldDB" id="A0A7T4PCI7"/>
<reference evidence="3 4" key="1">
    <citation type="submission" date="2020-12" db="EMBL/GenBank/DDBJ databases">
        <title>Identification and biosynthesis of polyene macrolides produced by Streptomyces alfalfae Men-myco-93-63.</title>
        <authorList>
            <person name="Liu D."/>
            <person name="Li Y."/>
            <person name="Liu L."/>
            <person name="Han X."/>
            <person name="Shen F."/>
        </authorList>
    </citation>
    <scope>NUCLEOTIDE SEQUENCE [LARGE SCALE GENOMIC DNA]</scope>
    <source>
        <strain evidence="3 4">Men-myco-93-63</strain>
    </source>
</reference>
<dbReference type="EMBL" id="CP065959">
    <property type="protein sequence ID" value="QQC87736.1"/>
    <property type="molecule type" value="Genomic_DNA"/>
</dbReference>
<keyword evidence="1" id="KW-1133">Transmembrane helix</keyword>
<dbReference type="RefSeq" id="WP_198501812.1">
    <property type="nucleotide sequence ID" value="NZ_CP065959.1"/>
</dbReference>
<evidence type="ECO:0000313" key="3">
    <source>
        <dbReference type="EMBL" id="QQC87736.1"/>
    </source>
</evidence>